<comment type="subcellular location">
    <subcellularLocation>
        <location evidence="1">Membrane</location>
        <topology evidence="1">Multi-pass membrane protein</topology>
    </subcellularLocation>
</comment>
<feature type="transmembrane region" description="Helical" evidence="5">
    <location>
        <begin position="84"/>
        <end position="105"/>
    </location>
</feature>
<keyword evidence="4 5" id="KW-0472">Membrane</keyword>
<name>A0A0N8KMI9_9CYAN</name>
<evidence type="ECO:0000256" key="4">
    <source>
        <dbReference type="ARBA" id="ARBA00023136"/>
    </source>
</evidence>
<feature type="domain" description="Cation/H+ exchanger transmembrane" evidence="6">
    <location>
        <begin position="14"/>
        <end position="395"/>
    </location>
</feature>
<evidence type="ECO:0000256" key="5">
    <source>
        <dbReference type="SAM" id="Phobius"/>
    </source>
</evidence>
<dbReference type="GO" id="GO:0015297">
    <property type="term" value="F:antiporter activity"/>
    <property type="evidence" value="ECO:0007669"/>
    <property type="project" value="InterPro"/>
</dbReference>
<dbReference type="SUPFAM" id="SSF52402">
    <property type="entry name" value="Adenine nucleotide alpha hydrolases-like"/>
    <property type="match status" value="1"/>
</dbReference>
<dbReference type="Proteomes" id="UP000050465">
    <property type="component" value="Unassembled WGS sequence"/>
</dbReference>
<feature type="transmembrane region" description="Helical" evidence="5">
    <location>
        <begin position="379"/>
        <end position="399"/>
    </location>
</feature>
<sequence>MLGSLIWILLTGFWAGQLASRLKVPALVGMILAGICLGPQGGNIIRSDVLAAADALRTIAVMVILMKAGLGLDSEKLRQQGSVALRLGFLPGACEAIVVAIASVWLLKFNIFTGLLLGCIIGAESPAVIVPGMLRLKSLGWGVKKGIPDAILTGSALSDVLLLLVFSLLLAFLSQGVDAGLTLPGGIMLTPLQQLPFQIILQILLGVWLGWFAARLLVVLLARQFVNKRLWAQNEVQETLVAASTVLFLIVLAQNIPVFSGYLAVMATGFFLVEQDAPLARRLRSGFNGLWIVAEIVLFVLLGASIQLQVLESMLGVGLLLLALGTLLGRSLGWYLSTVGSDWTLPEKLFLLPGNSAKATVQAAIGAIPLAQGIEGGEAILAISALSILVTAPLGAWAIPTFAPRLLQRGEVDATKVAIARQTTILAAVEPSVVAAQVLAKAAEMARCNDGNVVVIHVSDCQAQAEALQTQTKQLLADVCYCFVWIDISVNVPTVQDAAIQSSIQSPSQPSIQASAQNLIVQEIIRNAQSYQATEIVIGKTSRSPAGSSHSGASVSIGSVSQALLATSTLPVMMISA</sequence>
<proteinExistence type="predicted"/>
<protein>
    <submittedName>
        <fullName evidence="7">NhaP-type antiporter</fullName>
    </submittedName>
</protein>
<evidence type="ECO:0000313" key="8">
    <source>
        <dbReference type="Proteomes" id="UP000050465"/>
    </source>
</evidence>
<keyword evidence="3 5" id="KW-1133">Transmembrane helix</keyword>
<dbReference type="EMBL" id="LJZR01000026">
    <property type="protein sequence ID" value="KPQ33866.1"/>
    <property type="molecule type" value="Genomic_DNA"/>
</dbReference>
<feature type="transmembrane region" description="Helical" evidence="5">
    <location>
        <begin position="239"/>
        <end position="265"/>
    </location>
</feature>
<dbReference type="PANTHER" id="PTHR31102">
    <property type="match status" value="1"/>
</dbReference>
<feature type="transmembrane region" description="Helical" evidence="5">
    <location>
        <begin position="111"/>
        <end position="130"/>
    </location>
</feature>
<keyword evidence="2 5" id="KW-0812">Transmembrane</keyword>
<dbReference type="Gene3D" id="1.20.1530.20">
    <property type="match status" value="1"/>
</dbReference>
<dbReference type="Pfam" id="PF00999">
    <property type="entry name" value="Na_H_Exchanger"/>
    <property type="match status" value="1"/>
</dbReference>
<dbReference type="InterPro" id="IPR006153">
    <property type="entry name" value="Cation/H_exchanger_TM"/>
</dbReference>
<dbReference type="PATRIC" id="fig|1666911.3.peg.1183"/>
<evidence type="ECO:0000256" key="3">
    <source>
        <dbReference type="ARBA" id="ARBA00022989"/>
    </source>
</evidence>
<dbReference type="PANTHER" id="PTHR31102:SF1">
    <property type="entry name" value="CATION_H+ EXCHANGER DOMAIN-CONTAINING PROTEIN"/>
    <property type="match status" value="1"/>
</dbReference>
<feature type="transmembrane region" description="Helical" evidence="5">
    <location>
        <begin position="151"/>
        <end position="175"/>
    </location>
</feature>
<dbReference type="AlphaFoldDB" id="A0A0N8KMI9"/>
<comment type="caution">
    <text evidence="7">The sequence shown here is derived from an EMBL/GenBank/DDBJ whole genome shotgun (WGS) entry which is preliminary data.</text>
</comment>
<feature type="transmembrane region" description="Helical" evidence="5">
    <location>
        <begin position="49"/>
        <end position="72"/>
    </location>
</feature>
<evidence type="ECO:0000256" key="2">
    <source>
        <dbReference type="ARBA" id="ARBA00022692"/>
    </source>
</evidence>
<dbReference type="STRING" id="1666911.HLUCCA11_17070"/>
<gene>
    <name evidence="7" type="ORF">HLUCCA11_17070</name>
</gene>
<dbReference type="GO" id="GO:1902600">
    <property type="term" value="P:proton transmembrane transport"/>
    <property type="evidence" value="ECO:0007669"/>
    <property type="project" value="InterPro"/>
</dbReference>
<dbReference type="InterPro" id="IPR038770">
    <property type="entry name" value="Na+/solute_symporter_sf"/>
</dbReference>
<accession>A0A0N8KMI9</accession>
<evidence type="ECO:0000313" key="7">
    <source>
        <dbReference type="EMBL" id="KPQ33866.1"/>
    </source>
</evidence>
<evidence type="ECO:0000256" key="1">
    <source>
        <dbReference type="ARBA" id="ARBA00004141"/>
    </source>
</evidence>
<feature type="transmembrane region" description="Helical" evidence="5">
    <location>
        <begin position="316"/>
        <end position="336"/>
    </location>
</feature>
<dbReference type="GO" id="GO:0016020">
    <property type="term" value="C:membrane"/>
    <property type="evidence" value="ECO:0007669"/>
    <property type="project" value="UniProtKB-SubCell"/>
</dbReference>
<feature type="transmembrane region" description="Helical" evidence="5">
    <location>
        <begin position="195"/>
        <end position="218"/>
    </location>
</feature>
<evidence type="ECO:0000259" key="6">
    <source>
        <dbReference type="Pfam" id="PF00999"/>
    </source>
</evidence>
<organism evidence="7 8">
    <name type="scientific">Phormidesmis priestleyi Ana</name>
    <dbReference type="NCBI Taxonomy" id="1666911"/>
    <lineage>
        <taxon>Bacteria</taxon>
        <taxon>Bacillati</taxon>
        <taxon>Cyanobacteriota</taxon>
        <taxon>Cyanophyceae</taxon>
        <taxon>Leptolyngbyales</taxon>
        <taxon>Leptolyngbyaceae</taxon>
        <taxon>Phormidesmis</taxon>
    </lineage>
</organism>
<reference evidence="7 8" key="1">
    <citation type="submission" date="2015-09" db="EMBL/GenBank/DDBJ databases">
        <title>Identification and resolution of microdiversity through metagenomic sequencing of parallel consortia.</title>
        <authorList>
            <person name="Nelson W.C."/>
            <person name="Romine M.F."/>
            <person name="Lindemann S.R."/>
        </authorList>
    </citation>
    <scope>NUCLEOTIDE SEQUENCE [LARGE SCALE GENOMIC DNA]</scope>
    <source>
        <strain evidence="7">Ana</strain>
    </source>
</reference>
<feature type="transmembrane region" description="Helical" evidence="5">
    <location>
        <begin position="285"/>
        <end position="304"/>
    </location>
</feature>
<dbReference type="InterPro" id="IPR051843">
    <property type="entry name" value="CPA1_transporter"/>
</dbReference>
<dbReference type="CDD" id="cd00293">
    <property type="entry name" value="USP-like"/>
    <property type="match status" value="1"/>
</dbReference>